<gene>
    <name evidence="1" type="ORF">PADG_05174</name>
</gene>
<dbReference type="EMBL" id="KN275962">
    <property type="protein sequence ID" value="EEH49095.1"/>
    <property type="molecule type" value="Genomic_DNA"/>
</dbReference>
<evidence type="ECO:0000313" key="1">
    <source>
        <dbReference type="EMBL" id="EEH49095.1"/>
    </source>
</evidence>
<keyword evidence="2" id="KW-1185">Reference proteome</keyword>
<dbReference type="InParanoid" id="C1GD38"/>
<reference evidence="1 2" key="1">
    <citation type="journal article" date="2011" name="PLoS Genet.">
        <title>Comparative genomic analysis of human fungal pathogens causing paracoccidioidomycosis.</title>
        <authorList>
            <person name="Desjardins C.A."/>
            <person name="Champion M.D."/>
            <person name="Holder J.W."/>
            <person name="Muszewska A."/>
            <person name="Goldberg J."/>
            <person name="Bailao A.M."/>
            <person name="Brigido M.M."/>
            <person name="Ferreira M.E."/>
            <person name="Garcia A.M."/>
            <person name="Grynberg M."/>
            <person name="Gujja S."/>
            <person name="Heiman D.I."/>
            <person name="Henn M.R."/>
            <person name="Kodira C.D."/>
            <person name="Leon-Narvaez H."/>
            <person name="Longo L.V."/>
            <person name="Ma L.J."/>
            <person name="Malavazi I."/>
            <person name="Matsuo A.L."/>
            <person name="Morais F.V."/>
            <person name="Pereira M."/>
            <person name="Rodriguez-Brito S."/>
            <person name="Sakthikumar S."/>
            <person name="Salem-Izacc S.M."/>
            <person name="Sykes S.M."/>
            <person name="Teixeira M.M."/>
            <person name="Vallejo M.C."/>
            <person name="Walter M.E."/>
            <person name="Yandava C."/>
            <person name="Young S."/>
            <person name="Zeng Q."/>
            <person name="Zucker J."/>
            <person name="Felipe M.S."/>
            <person name="Goldman G.H."/>
            <person name="Haas B.J."/>
            <person name="McEwen J.G."/>
            <person name="Nino-Vega G."/>
            <person name="Puccia R."/>
            <person name="San-Blas G."/>
            <person name="Soares C.M."/>
            <person name="Birren B.W."/>
            <person name="Cuomo C.A."/>
        </authorList>
    </citation>
    <scope>NUCLEOTIDE SEQUENCE [LARGE SCALE GENOMIC DNA]</scope>
    <source>
        <strain evidence="1 2">Pb18</strain>
    </source>
</reference>
<dbReference type="AlphaFoldDB" id="C1GD38"/>
<dbReference type="Proteomes" id="UP000001628">
    <property type="component" value="Unassembled WGS sequence"/>
</dbReference>
<dbReference type="HOGENOM" id="CLU_2688472_0_0_1"/>
<proteinExistence type="predicted"/>
<sequence length="74" mass="7463">MAATAAILNIEEQHFSQPLDGVAATLAVFGMVREPTLGPGVAGFSALIGQLFPGTSSWLDKKAPGPITGPAAEA</sequence>
<dbReference type="VEuPathDB" id="FungiDB:PADG_05174"/>
<evidence type="ECO:0000313" key="2">
    <source>
        <dbReference type="Proteomes" id="UP000001628"/>
    </source>
</evidence>
<dbReference type="GeneID" id="22584152"/>
<organism evidence="1 2">
    <name type="scientific">Paracoccidioides brasiliensis (strain Pb18)</name>
    <dbReference type="NCBI Taxonomy" id="502780"/>
    <lineage>
        <taxon>Eukaryota</taxon>
        <taxon>Fungi</taxon>
        <taxon>Dikarya</taxon>
        <taxon>Ascomycota</taxon>
        <taxon>Pezizomycotina</taxon>
        <taxon>Eurotiomycetes</taxon>
        <taxon>Eurotiomycetidae</taxon>
        <taxon>Onygenales</taxon>
        <taxon>Ajellomycetaceae</taxon>
        <taxon>Paracoccidioides</taxon>
    </lineage>
</organism>
<name>C1GD38_PARBD</name>
<accession>C1GD38</accession>
<dbReference type="RefSeq" id="XP_010760905.1">
    <property type="nucleotide sequence ID" value="XM_010762603.1"/>
</dbReference>
<protein>
    <submittedName>
        <fullName evidence="1">Uncharacterized protein</fullName>
    </submittedName>
</protein>
<dbReference type="KEGG" id="pbn:PADG_05174"/>